<dbReference type="AlphaFoldDB" id="A0A4P2VRW8"/>
<organism evidence="1 2">
    <name type="scientific">Fluviispira sanaruensis</name>
    <dbReference type="NCBI Taxonomy" id="2493639"/>
    <lineage>
        <taxon>Bacteria</taxon>
        <taxon>Pseudomonadati</taxon>
        <taxon>Bdellovibrionota</taxon>
        <taxon>Oligoflexia</taxon>
        <taxon>Silvanigrellales</taxon>
        <taxon>Silvanigrellaceae</taxon>
        <taxon>Fluviispira</taxon>
    </lineage>
</organism>
<gene>
    <name evidence="1" type="ORF">JCM31447_03960</name>
</gene>
<dbReference type="Proteomes" id="UP000291236">
    <property type="component" value="Chromosome"/>
</dbReference>
<dbReference type="SUPFAM" id="SSF54427">
    <property type="entry name" value="NTF2-like"/>
    <property type="match status" value="1"/>
</dbReference>
<dbReference type="RefSeq" id="WP_130605997.1">
    <property type="nucleotide sequence ID" value="NZ_AP019368.1"/>
</dbReference>
<name>A0A4P2VRW8_FLUSA</name>
<dbReference type="EMBL" id="AP019368">
    <property type="protein sequence ID" value="BBH51965.1"/>
    <property type="molecule type" value="Genomic_DNA"/>
</dbReference>
<dbReference type="KEGG" id="sbf:JCM31447_03960"/>
<reference evidence="1 2" key="1">
    <citation type="submission" date="2018-12" db="EMBL/GenBank/DDBJ databases">
        <title>Rubrispira sanarue gen. nov., sp., nov., a member of the order Silvanigrellales, isolated from a brackish lake in Hamamatsu Japan.</title>
        <authorList>
            <person name="Maejima Y."/>
            <person name="Iino T."/>
            <person name="Muraguchi Y."/>
            <person name="Fukuda K."/>
            <person name="Nojiri H."/>
            <person name="Ohkuma M."/>
            <person name="Moriuchi R."/>
            <person name="Dohra H."/>
            <person name="Kimbara K."/>
            <person name="Shintani M."/>
        </authorList>
    </citation>
    <scope>NUCLEOTIDE SEQUENCE [LARGE SCALE GENOMIC DNA]</scope>
    <source>
        <strain evidence="1 2">RF1110005</strain>
    </source>
</reference>
<keyword evidence="2" id="KW-1185">Reference proteome</keyword>
<proteinExistence type="predicted"/>
<evidence type="ECO:0000313" key="1">
    <source>
        <dbReference type="EMBL" id="BBH51965.1"/>
    </source>
</evidence>
<dbReference type="InterPro" id="IPR032710">
    <property type="entry name" value="NTF2-like_dom_sf"/>
</dbReference>
<protein>
    <submittedName>
        <fullName evidence="1">Nuclear transport factor 2 family protein</fullName>
    </submittedName>
</protein>
<accession>A0A4P2VRW8</accession>
<evidence type="ECO:0000313" key="2">
    <source>
        <dbReference type="Proteomes" id="UP000291236"/>
    </source>
</evidence>
<sequence length="114" mass="13076">MTNKNLDMALNYYSFIVQKKINEIEKLLHPDVEFISPIKALNGKENVTPWIADYCNFAQEIEVRAKFSHDDQVMLAFDLTSVAGKSRAAVLMTFLNQSIKKIELFFDASPFLNK</sequence>
<dbReference type="Gene3D" id="3.10.450.50">
    <property type="match status" value="1"/>
</dbReference>
<dbReference type="OrthoDB" id="21561at2"/>